<accession>A0ABX9QDH6</accession>
<reference evidence="1 2" key="1">
    <citation type="submission" date="2018-09" db="EMBL/GenBank/DDBJ databases">
        <authorList>
            <person name="Livingstone P.G."/>
            <person name="Whitworth D.E."/>
        </authorList>
    </citation>
    <scope>NUCLEOTIDE SEQUENCE [LARGE SCALE GENOMIC DNA]</scope>
    <source>
        <strain evidence="1 2">CA031B</strain>
    </source>
</reference>
<comment type="caution">
    <text evidence="1">The sequence shown here is derived from an EMBL/GenBank/DDBJ whole genome shotgun (WGS) entry which is preliminary data.</text>
</comment>
<proteinExistence type="predicted"/>
<dbReference type="EMBL" id="RAWI01000193">
    <property type="protein sequence ID" value="RKI02921.1"/>
    <property type="molecule type" value="Genomic_DNA"/>
</dbReference>
<organism evidence="1 2">
    <name type="scientific">Corallococcus praedator</name>
    <dbReference type="NCBI Taxonomy" id="2316724"/>
    <lineage>
        <taxon>Bacteria</taxon>
        <taxon>Pseudomonadati</taxon>
        <taxon>Myxococcota</taxon>
        <taxon>Myxococcia</taxon>
        <taxon>Myxococcales</taxon>
        <taxon>Cystobacterineae</taxon>
        <taxon>Myxococcaceae</taxon>
        <taxon>Corallococcus</taxon>
    </lineage>
</organism>
<protein>
    <submittedName>
        <fullName evidence="1">Uncharacterized protein</fullName>
    </submittedName>
</protein>
<evidence type="ECO:0000313" key="2">
    <source>
        <dbReference type="Proteomes" id="UP000278907"/>
    </source>
</evidence>
<evidence type="ECO:0000313" key="1">
    <source>
        <dbReference type="EMBL" id="RKI02921.1"/>
    </source>
</evidence>
<sequence>MSFIYKDRHTMPIAKPDVLELECNWQTGFQYRPGFRGALGYLLEWNGCGGLNLAKELTLSSPTVGDIGPTAQCIGLIERLSMDGASGPMDFSVYVGRVTAANVLNHFAKPLENLRLKLAWAIIDFDEAGDTWFEAAKLKSPASAEALMDTEKGRPKVFLDNQPTTLAGDLDIRFHRFQFRVVPAPKKSTTLEFATNSQERRVTKWGTDK</sequence>
<name>A0ABX9QDH6_9BACT</name>
<keyword evidence="2" id="KW-1185">Reference proteome</keyword>
<gene>
    <name evidence="1" type="ORF">D7Y13_23450</name>
</gene>
<dbReference type="Proteomes" id="UP000278907">
    <property type="component" value="Unassembled WGS sequence"/>
</dbReference>